<dbReference type="PANTHER" id="PTHR42934:SF1">
    <property type="entry name" value="GLYCOLATE OXIDASE SUBUNIT GLCD"/>
    <property type="match status" value="1"/>
</dbReference>
<dbReference type="SUPFAM" id="SSF56176">
    <property type="entry name" value="FAD-binding/transporter-associated domain-like"/>
    <property type="match status" value="1"/>
</dbReference>
<comment type="caution">
    <text evidence="7">The sequence shown here is derived from an EMBL/GenBank/DDBJ whole genome shotgun (WGS) entry which is preliminary data.</text>
</comment>
<dbReference type="InterPro" id="IPR016171">
    <property type="entry name" value="Vanillyl_alc_oxidase_C-sub2"/>
</dbReference>
<dbReference type="InterPro" id="IPR036318">
    <property type="entry name" value="FAD-bd_PCMH-like_sf"/>
</dbReference>
<evidence type="ECO:0000256" key="3">
    <source>
        <dbReference type="ARBA" id="ARBA00022630"/>
    </source>
</evidence>
<dbReference type="InterPro" id="IPR016166">
    <property type="entry name" value="FAD-bd_PCMH"/>
</dbReference>
<dbReference type="InterPro" id="IPR051914">
    <property type="entry name" value="FAD-linked_OxidoTrans_Type4"/>
</dbReference>
<dbReference type="EMBL" id="JACHVA010000139">
    <property type="protein sequence ID" value="MBC2604158.1"/>
    <property type="molecule type" value="Genomic_DNA"/>
</dbReference>
<dbReference type="GO" id="GO:0016491">
    <property type="term" value="F:oxidoreductase activity"/>
    <property type="evidence" value="ECO:0007669"/>
    <property type="project" value="UniProtKB-KW"/>
</dbReference>
<evidence type="ECO:0000256" key="2">
    <source>
        <dbReference type="ARBA" id="ARBA00008000"/>
    </source>
</evidence>
<evidence type="ECO:0000256" key="5">
    <source>
        <dbReference type="ARBA" id="ARBA00023002"/>
    </source>
</evidence>
<evidence type="ECO:0000259" key="6">
    <source>
        <dbReference type="PROSITE" id="PS51387"/>
    </source>
</evidence>
<dbReference type="GO" id="GO:0071949">
    <property type="term" value="F:FAD binding"/>
    <property type="evidence" value="ECO:0007669"/>
    <property type="project" value="InterPro"/>
</dbReference>
<dbReference type="InterPro" id="IPR006094">
    <property type="entry name" value="Oxid_FAD_bind_N"/>
</dbReference>
<accession>A0A7X1E6J1</accession>
<dbReference type="Pfam" id="PF02913">
    <property type="entry name" value="FAD-oxidase_C"/>
    <property type="match status" value="1"/>
</dbReference>
<comment type="cofactor">
    <cofactor evidence="1">
        <name>FAD</name>
        <dbReference type="ChEBI" id="CHEBI:57692"/>
    </cofactor>
</comment>
<dbReference type="InterPro" id="IPR004113">
    <property type="entry name" value="FAD-bd_oxidored_4_C"/>
</dbReference>
<dbReference type="Pfam" id="PF01565">
    <property type="entry name" value="FAD_binding_4"/>
    <property type="match status" value="1"/>
</dbReference>
<evidence type="ECO:0000313" key="8">
    <source>
        <dbReference type="Proteomes" id="UP000525652"/>
    </source>
</evidence>
<proteinExistence type="inferred from homology"/>
<organism evidence="7 8">
    <name type="scientific">Puniceicoccus vermicola</name>
    <dbReference type="NCBI Taxonomy" id="388746"/>
    <lineage>
        <taxon>Bacteria</taxon>
        <taxon>Pseudomonadati</taxon>
        <taxon>Verrucomicrobiota</taxon>
        <taxon>Opitutia</taxon>
        <taxon>Puniceicoccales</taxon>
        <taxon>Puniceicoccaceae</taxon>
        <taxon>Puniceicoccus</taxon>
    </lineage>
</organism>
<dbReference type="FunFam" id="1.10.45.10:FF:000001">
    <property type="entry name" value="D-lactate dehydrogenase mitochondrial"/>
    <property type="match status" value="1"/>
</dbReference>
<dbReference type="PANTHER" id="PTHR42934">
    <property type="entry name" value="GLYCOLATE OXIDASE SUBUNIT GLCD"/>
    <property type="match status" value="1"/>
</dbReference>
<keyword evidence="5" id="KW-0560">Oxidoreductase</keyword>
<evidence type="ECO:0000256" key="4">
    <source>
        <dbReference type="ARBA" id="ARBA00022827"/>
    </source>
</evidence>
<name>A0A7X1E6J1_9BACT</name>
<evidence type="ECO:0000313" key="7">
    <source>
        <dbReference type="EMBL" id="MBC2604158.1"/>
    </source>
</evidence>
<protein>
    <submittedName>
        <fullName evidence="7">FAD-binding protein</fullName>
    </submittedName>
</protein>
<keyword evidence="8" id="KW-1185">Reference proteome</keyword>
<gene>
    <name evidence="7" type="ORF">H5P30_20435</name>
</gene>
<dbReference type="InterPro" id="IPR016169">
    <property type="entry name" value="FAD-bd_PCMH_sub2"/>
</dbReference>
<dbReference type="InterPro" id="IPR016164">
    <property type="entry name" value="FAD-linked_Oxase-like_C"/>
</dbReference>
<comment type="similarity">
    <text evidence="2">Belongs to the FAD-binding oxidoreductase/transferase type 4 family.</text>
</comment>
<reference evidence="7 8" key="1">
    <citation type="submission" date="2020-07" db="EMBL/GenBank/DDBJ databases">
        <authorList>
            <person name="Feng X."/>
        </authorList>
    </citation>
    <scope>NUCLEOTIDE SEQUENCE [LARGE SCALE GENOMIC DNA]</scope>
    <source>
        <strain evidence="7 8">JCM14086</strain>
    </source>
</reference>
<dbReference type="Gene3D" id="3.30.70.2740">
    <property type="match status" value="1"/>
</dbReference>
<dbReference type="Gene3D" id="3.30.465.10">
    <property type="match status" value="1"/>
</dbReference>
<keyword evidence="4" id="KW-0274">FAD</keyword>
<feature type="domain" description="FAD-binding PCMH-type" evidence="6">
    <location>
        <begin position="30"/>
        <end position="213"/>
    </location>
</feature>
<keyword evidence="3" id="KW-0285">Flavoprotein</keyword>
<dbReference type="RefSeq" id="WP_185694772.1">
    <property type="nucleotide sequence ID" value="NZ_JACHVA010000139.1"/>
</dbReference>
<dbReference type="PROSITE" id="PS51387">
    <property type="entry name" value="FAD_PCMH"/>
    <property type="match status" value="1"/>
</dbReference>
<sequence>MPDSVALQSLKETLGERVRTDEESLYRNSFDGMRLAFAHEADIQVDQPEQIGEVLRLANQYRVPVTTRGAGTSLTGSASPAKGGWVLRLDGLNDLEIDPLNQFAHVGPGVVVNDLQQAAKQEGLFYPPDPSSVRYCTIGGNIACNAGGMRCLKYGVTRDYVVALKGYLPTGESVSWSCDTKKFATGYNVRDLWIGSEGTLGIVTAATLKLIPVPQTTWSLLAAFPSEREALKAVESIIGRRIGPAVLEFLDRPSVRGAEAAFNQPIFDGMPGRSLLLIQLDGSEAEVTTAQQELLEWAKQEAEAFRPAPSPEEAEELWNIRRACSSAMFELGDSKLNEDVVVPIHRQAELIDEVERIRSQHQVAIAVFGHAGDGNLHVNIMHHRDDPAESKRAREALGEVMQSVVDLDGAISGEHGVGLAKSPFLSLQLGEAEIAIMRKIKDAFDPNGILNPGKLFEPYEVWNKKKEIYRFPWDHR</sequence>
<dbReference type="Proteomes" id="UP000525652">
    <property type="component" value="Unassembled WGS sequence"/>
</dbReference>
<dbReference type="Gene3D" id="1.10.45.10">
    <property type="entry name" value="Vanillyl-alcohol Oxidase, Chain A, domain 4"/>
    <property type="match status" value="1"/>
</dbReference>
<dbReference type="FunFam" id="3.30.70.2740:FF:000001">
    <property type="entry name" value="D-lactate dehydrogenase mitochondrial"/>
    <property type="match status" value="1"/>
</dbReference>
<evidence type="ECO:0000256" key="1">
    <source>
        <dbReference type="ARBA" id="ARBA00001974"/>
    </source>
</evidence>
<dbReference type="SUPFAM" id="SSF55103">
    <property type="entry name" value="FAD-linked oxidases, C-terminal domain"/>
    <property type="match status" value="1"/>
</dbReference>
<dbReference type="AlphaFoldDB" id="A0A7X1E6J1"/>